<keyword evidence="4" id="KW-1185">Reference proteome</keyword>
<dbReference type="PANTHER" id="PTHR46017:SF1">
    <property type="entry name" value="ALPHA-MANNOSIDASE 2C1"/>
    <property type="match status" value="1"/>
</dbReference>
<dbReference type="InterPro" id="IPR027291">
    <property type="entry name" value="Glyco_hydro_38_N_sf"/>
</dbReference>
<dbReference type="InterPro" id="IPR011013">
    <property type="entry name" value="Gal_mutarotase_sf_dom"/>
</dbReference>
<keyword evidence="3" id="KW-0378">Hydrolase</keyword>
<dbReference type="Proteomes" id="UP000189674">
    <property type="component" value="Chromosome"/>
</dbReference>
<dbReference type="KEGG" id="alus:STSP2_01935"/>
<reference evidence="4" key="1">
    <citation type="submission" date="2017-02" db="EMBL/GenBank/DDBJ databases">
        <title>Comparative genomics and description of representatives of a novel lineage of planctomycetes thriving in anoxic sediments.</title>
        <authorList>
            <person name="Spring S."/>
            <person name="Bunk B."/>
            <person name="Sproer C."/>
        </authorList>
    </citation>
    <scope>NUCLEOTIDE SEQUENCE [LARGE SCALE GENOMIC DNA]</scope>
    <source>
        <strain evidence="4">ST-NAGAB-D1</strain>
    </source>
</reference>
<gene>
    <name evidence="3" type="primary">mngB_4</name>
    <name evidence="3" type="ORF">STSP2_01935</name>
</gene>
<dbReference type="InterPro" id="IPR011330">
    <property type="entry name" value="Glyco_hydro/deAcase_b/a-brl"/>
</dbReference>
<dbReference type="SUPFAM" id="SSF88713">
    <property type="entry name" value="Glycoside hydrolase/deacetylase"/>
    <property type="match status" value="1"/>
</dbReference>
<feature type="domain" description="F5/8 type C" evidence="2">
    <location>
        <begin position="17"/>
        <end position="168"/>
    </location>
</feature>
<dbReference type="InterPro" id="IPR008979">
    <property type="entry name" value="Galactose-bd-like_sf"/>
</dbReference>
<dbReference type="STRING" id="1936003.STSP2_01935"/>
<evidence type="ECO:0000313" key="4">
    <source>
        <dbReference type="Proteomes" id="UP000189674"/>
    </source>
</evidence>
<dbReference type="EC" id="3.2.1.170" evidence="3"/>
<keyword evidence="3" id="KW-0326">Glycosidase</keyword>
<dbReference type="Pfam" id="PF07748">
    <property type="entry name" value="Glyco_hydro_38C"/>
    <property type="match status" value="1"/>
</dbReference>
<feature type="chain" id="PRO_5010717463" evidence="1">
    <location>
        <begin position="20"/>
        <end position="1122"/>
    </location>
</feature>
<dbReference type="InterPro" id="IPR041147">
    <property type="entry name" value="GH38_C"/>
</dbReference>
<dbReference type="OrthoDB" id="9772207at2"/>
<dbReference type="SUPFAM" id="SSF74650">
    <property type="entry name" value="Galactose mutarotase-like"/>
    <property type="match status" value="1"/>
</dbReference>
<dbReference type="GO" id="GO:0004559">
    <property type="term" value="F:alpha-mannosidase activity"/>
    <property type="evidence" value="ECO:0007669"/>
    <property type="project" value="InterPro"/>
</dbReference>
<dbReference type="Gene3D" id="2.60.40.2220">
    <property type="match status" value="1"/>
</dbReference>
<dbReference type="Gene3D" id="3.20.110.10">
    <property type="entry name" value="Glycoside hydrolase 38, N terminal domain"/>
    <property type="match status" value="1"/>
</dbReference>
<dbReference type="InterPro" id="IPR000602">
    <property type="entry name" value="Glyco_hydro_38_N"/>
</dbReference>
<sequence length="1122" mass="125739" precursor="true">MNRMVLFFLIIGFAGVVHADEFNVAQAKWGASATASSIYGQGYAADNAVDGKWSARETDKWNSAAGDGPHWLCVDLGTERVVHKIVIRHEGVLAEGEKYNTAAFRLQKGESDQGPWVDLIEPVRGNKSNITTHVFDPVKTRFVRLFIQKAEQKGNTYGRVFEIEVYSSTKDITEYMLSMSFPERKFRRQNGDFLVKAECEVVRPASAQEFATVKLRSNGKDLGHLSVNTGAATDIYVPAKAAPCEVQLVGVYESGTEEVLASQKINPPVPTYFDNGGTIHVVSSSHQDIAWMDSPQFCREWRDENNMTPALEMMQKDEDYRFTVESMMYLMDELEDHPERRELVHKLTKNGQLEWGATYTQPYESSISGEQMIRGMYLGRKWFRKTFPDCDAVVAWNPDVPGRSMQMPQIMHKAGIKYLMFSRHEKGLYEWLSPDGTGVIAFSPGHYGDDHFKIFTADSKTAISRINQQLTEDGEYFDKRNIDPEYCLLNSVDFSEPTDFSQIMQMFNDQAADRFETNGDESIAAKMKYSGATEFFEKVTKNNPDLKVITGERPNVWLYIHGPAHHKALSAGRAAGRVLPAAEMFSTIECLLDGDFEDYPEQEFFDAWKAACFPDHGWGGNKGKITDALFKEKLEYARDKGQAILDRTTRKIASHVKTDETRGKPLVVFNSLSWKRSDIVKTKIDGLAEDIRIVDADGKSVPHQMLPCDEYGKSEIMFAAEDVPSLGYSTYYIAVGKEEFATDAVASEGTFENAFYKGQLSSGGIKNIYDKELGRDVLQSEKFLAGEVFTMQSVGNGAGEFTEVQQPTMEGFDKSSNHGSKWTLIEAESGPVQTVYESEQKFSHCTVRQRIIFYNPVKRIDFEVSLLGWDGTKSREFRMALPVDMKDGKVAYEVPMGVLEVGKDEIEGAAGGHGGGGYYTQVCKDVRPREVQNFITANDQNFGVTMSSSVAVCDWVDPTDDPGDYPILQPILLASRKSCHWLGPWYLQEGDHHYRFSVLSHEAGWENGYRFGIAANTPLHVVAAKPRPNANLPEEKSFFAVSAPNVQVSTIKKCDDDDSVVVRLYDIEGKDSNMTLNTFFEIAGAEHTNIIEEEGTPVPAAGKMFESRIGDHAIETFKFLPE</sequence>
<dbReference type="GO" id="GO:0030246">
    <property type="term" value="F:carbohydrate binding"/>
    <property type="evidence" value="ECO:0007669"/>
    <property type="project" value="InterPro"/>
</dbReference>
<dbReference type="Gene3D" id="2.70.98.30">
    <property type="entry name" value="Golgi alpha-mannosidase II, domain 4"/>
    <property type="match status" value="1"/>
</dbReference>
<dbReference type="EMBL" id="CP019791">
    <property type="protein sequence ID" value="AQT68763.1"/>
    <property type="molecule type" value="Genomic_DNA"/>
</dbReference>
<dbReference type="Pfam" id="PF17677">
    <property type="entry name" value="Glyco_hydro38C2"/>
    <property type="match status" value="1"/>
</dbReference>
<dbReference type="InterPro" id="IPR000421">
    <property type="entry name" value="FA58C"/>
</dbReference>
<dbReference type="Pfam" id="PF00754">
    <property type="entry name" value="F5_F8_type_C"/>
    <property type="match status" value="1"/>
</dbReference>
<organism evidence="3 4">
    <name type="scientific">Anaerohalosphaera lusitana</name>
    <dbReference type="NCBI Taxonomy" id="1936003"/>
    <lineage>
        <taxon>Bacteria</taxon>
        <taxon>Pseudomonadati</taxon>
        <taxon>Planctomycetota</taxon>
        <taxon>Phycisphaerae</taxon>
        <taxon>Sedimentisphaerales</taxon>
        <taxon>Anaerohalosphaeraceae</taxon>
        <taxon>Anaerohalosphaera</taxon>
    </lineage>
</organism>
<dbReference type="InterPro" id="IPR013780">
    <property type="entry name" value="Glyco_hydro_b"/>
</dbReference>
<proteinExistence type="predicted"/>
<dbReference type="RefSeq" id="WP_146662052.1">
    <property type="nucleotide sequence ID" value="NZ_CP019791.1"/>
</dbReference>
<dbReference type="GO" id="GO:0102546">
    <property type="term" value="F:mannosylglycerate hydrolase activity"/>
    <property type="evidence" value="ECO:0007669"/>
    <property type="project" value="UniProtKB-EC"/>
</dbReference>
<name>A0A1U9NLE9_9BACT</name>
<dbReference type="PROSITE" id="PS50022">
    <property type="entry name" value="FA58C_3"/>
    <property type="match status" value="1"/>
</dbReference>
<feature type="signal peptide" evidence="1">
    <location>
        <begin position="1"/>
        <end position="19"/>
    </location>
</feature>
<dbReference type="GO" id="GO:0006013">
    <property type="term" value="P:mannose metabolic process"/>
    <property type="evidence" value="ECO:0007669"/>
    <property type="project" value="InterPro"/>
</dbReference>
<dbReference type="AlphaFoldDB" id="A0A1U9NLE9"/>
<evidence type="ECO:0000259" key="2">
    <source>
        <dbReference type="PROSITE" id="PS50022"/>
    </source>
</evidence>
<evidence type="ECO:0000256" key="1">
    <source>
        <dbReference type="SAM" id="SignalP"/>
    </source>
</evidence>
<evidence type="ECO:0000313" key="3">
    <source>
        <dbReference type="EMBL" id="AQT68763.1"/>
    </source>
</evidence>
<dbReference type="SUPFAM" id="SSF49785">
    <property type="entry name" value="Galactose-binding domain-like"/>
    <property type="match status" value="1"/>
</dbReference>
<dbReference type="PANTHER" id="PTHR46017">
    <property type="entry name" value="ALPHA-MANNOSIDASE 2C1"/>
    <property type="match status" value="1"/>
</dbReference>
<dbReference type="GO" id="GO:0009313">
    <property type="term" value="P:oligosaccharide catabolic process"/>
    <property type="evidence" value="ECO:0007669"/>
    <property type="project" value="TreeGrafter"/>
</dbReference>
<dbReference type="InterPro" id="IPR011682">
    <property type="entry name" value="Glyco_hydro_38_C"/>
</dbReference>
<dbReference type="Gene3D" id="2.60.40.1180">
    <property type="entry name" value="Golgi alpha-mannosidase II"/>
    <property type="match status" value="1"/>
</dbReference>
<accession>A0A1U9NLE9</accession>
<dbReference type="Pfam" id="PF01074">
    <property type="entry name" value="Glyco_hydro_38N"/>
    <property type="match status" value="1"/>
</dbReference>
<dbReference type="Gene3D" id="2.60.120.260">
    <property type="entry name" value="Galactose-binding domain-like"/>
    <property type="match status" value="1"/>
</dbReference>
<keyword evidence="1" id="KW-0732">Signal</keyword>
<protein>
    <submittedName>
        <fullName evidence="3">Mannosylglycerate hydrolase</fullName>
        <ecNumber evidence="3">3.2.1.170</ecNumber>
    </submittedName>
</protein>